<evidence type="ECO:0000259" key="2">
    <source>
        <dbReference type="SMART" id="SM00228"/>
    </source>
</evidence>
<comment type="caution">
    <text evidence="3">The sequence shown here is derived from an EMBL/GenBank/DDBJ whole genome shotgun (WGS) entry which is preliminary data.</text>
</comment>
<dbReference type="Proteomes" id="UP001307168">
    <property type="component" value="Unassembled WGS sequence"/>
</dbReference>
<keyword evidence="1" id="KW-0812">Transmembrane</keyword>
<dbReference type="SUPFAM" id="SSF50156">
    <property type="entry name" value="PDZ domain-like"/>
    <property type="match status" value="1"/>
</dbReference>
<feature type="transmembrane region" description="Helical" evidence="1">
    <location>
        <begin position="113"/>
        <end position="131"/>
    </location>
</feature>
<dbReference type="Pfam" id="PF17820">
    <property type="entry name" value="PDZ_6"/>
    <property type="match status" value="1"/>
</dbReference>
<dbReference type="EMBL" id="JARNBH010000002">
    <property type="protein sequence ID" value="MEC0271770.1"/>
    <property type="molecule type" value="Genomic_DNA"/>
</dbReference>
<proteinExistence type="predicted"/>
<reference evidence="3 4" key="1">
    <citation type="submission" date="2023-03" db="EMBL/GenBank/DDBJ databases">
        <title>Bacillus Genome Sequencing.</title>
        <authorList>
            <person name="Dunlap C."/>
        </authorList>
    </citation>
    <scope>NUCLEOTIDE SEQUENCE [LARGE SCALE GENOMIC DNA]</scope>
    <source>
        <strain evidence="3 4">B-41290</strain>
    </source>
</reference>
<dbReference type="SMART" id="SM00228">
    <property type="entry name" value="PDZ"/>
    <property type="match status" value="1"/>
</dbReference>
<feature type="transmembrane region" description="Helical" evidence="1">
    <location>
        <begin position="65"/>
        <end position="82"/>
    </location>
</feature>
<dbReference type="AlphaFoldDB" id="A0AAW9N993"/>
<accession>A0AAW9N993</accession>
<sequence length="407" mass="45487">MITFEDGGKKLTTDWLIACLMGLGKLFLHPLLYVSIAYCLFIGYLRVKRERHDFNTKIYSFSMELRYMLAQGLIGGLIISFLTLATGLAIPLGAMSIMAVVTVLAMLSMKKRFVSPVYTMGLTFFILFFLYDRDIELTLFQDTLNQLDRSVYPTLVILMGLLLIAEGFLIVANGSKKVSPHLEVSKRGQPIGVYVSQRVWLIPMFVMIPGGQLPAPFEWYPVFTIGDMSLSPIVLPILIGFKQKVHGTLPELAIKAQGKKVGALGIVITILAAAGYWYPPLAIITVVLAILGREFLHHSQKAMDQKLPFYFSKSKLGVQILGVIPQSPADKMGLQKGEVISKINGVVVREEEELYRALQINRAHCKLEVIDNNEQIRFVQRALFDGEHYELGLLFVDDQLKESGQVG</sequence>
<dbReference type="InterPro" id="IPR041489">
    <property type="entry name" value="PDZ_6"/>
</dbReference>
<dbReference type="Gene3D" id="2.30.42.10">
    <property type="match status" value="1"/>
</dbReference>
<evidence type="ECO:0000313" key="4">
    <source>
        <dbReference type="Proteomes" id="UP001307168"/>
    </source>
</evidence>
<keyword evidence="1" id="KW-0472">Membrane</keyword>
<organism evidence="3 4">
    <name type="scientific">Peribacillus castrilensis</name>
    <dbReference type="NCBI Taxonomy" id="2897690"/>
    <lineage>
        <taxon>Bacteria</taxon>
        <taxon>Bacillati</taxon>
        <taxon>Bacillota</taxon>
        <taxon>Bacilli</taxon>
        <taxon>Bacillales</taxon>
        <taxon>Bacillaceae</taxon>
        <taxon>Peribacillus</taxon>
    </lineage>
</organism>
<evidence type="ECO:0000256" key="1">
    <source>
        <dbReference type="SAM" id="Phobius"/>
    </source>
</evidence>
<keyword evidence="1" id="KW-1133">Transmembrane helix</keyword>
<feature type="transmembrane region" description="Helical" evidence="1">
    <location>
        <begin position="261"/>
        <end position="278"/>
    </location>
</feature>
<keyword evidence="4" id="KW-1185">Reference proteome</keyword>
<evidence type="ECO:0000313" key="3">
    <source>
        <dbReference type="EMBL" id="MEC0271770.1"/>
    </source>
</evidence>
<dbReference type="InterPro" id="IPR036034">
    <property type="entry name" value="PDZ_sf"/>
</dbReference>
<feature type="domain" description="PDZ" evidence="2">
    <location>
        <begin position="307"/>
        <end position="373"/>
    </location>
</feature>
<feature type="transmembrane region" description="Helical" evidence="1">
    <location>
        <begin position="88"/>
        <end position="106"/>
    </location>
</feature>
<feature type="transmembrane region" description="Helical" evidence="1">
    <location>
        <begin position="191"/>
        <end position="208"/>
    </location>
</feature>
<gene>
    <name evidence="3" type="ORF">P4706_01565</name>
</gene>
<name>A0AAW9N993_9BACI</name>
<protein>
    <submittedName>
        <fullName evidence="3">PDZ domain-containing protein</fullName>
    </submittedName>
</protein>
<feature type="transmembrane region" description="Helical" evidence="1">
    <location>
        <begin position="15"/>
        <end position="45"/>
    </location>
</feature>
<feature type="transmembrane region" description="Helical" evidence="1">
    <location>
        <begin position="220"/>
        <end position="241"/>
    </location>
</feature>
<dbReference type="InterPro" id="IPR001478">
    <property type="entry name" value="PDZ"/>
</dbReference>
<feature type="transmembrane region" description="Helical" evidence="1">
    <location>
        <begin position="151"/>
        <end position="171"/>
    </location>
</feature>
<dbReference type="RefSeq" id="WP_367405961.1">
    <property type="nucleotide sequence ID" value="NZ_JARNBH010000002.1"/>
</dbReference>